<dbReference type="PANTHER" id="PTHR42899:SF1">
    <property type="entry name" value="SPERMATOGENESIS-ASSOCIATED PROTEIN 20"/>
    <property type="match status" value="1"/>
</dbReference>
<evidence type="ECO:0000256" key="1">
    <source>
        <dbReference type="SAM" id="MobiDB-lite"/>
    </source>
</evidence>
<dbReference type="Gene3D" id="3.40.30.10">
    <property type="entry name" value="Glutaredoxin"/>
    <property type="match status" value="1"/>
</dbReference>
<dbReference type="InterPro" id="IPR012341">
    <property type="entry name" value="6hp_glycosidase-like_sf"/>
</dbReference>
<dbReference type="Gene3D" id="1.50.10.10">
    <property type="match status" value="1"/>
</dbReference>
<name>A0ABR7WE64_9ACTN</name>
<feature type="region of interest" description="Disordered" evidence="1">
    <location>
        <begin position="1"/>
        <end position="20"/>
    </location>
</feature>
<dbReference type="SUPFAM" id="SSF48208">
    <property type="entry name" value="Six-hairpin glycosidases"/>
    <property type="match status" value="1"/>
</dbReference>
<dbReference type="PANTHER" id="PTHR42899">
    <property type="entry name" value="SPERMATOGENESIS-ASSOCIATED PROTEIN 20"/>
    <property type="match status" value="1"/>
</dbReference>
<dbReference type="InterPro" id="IPR008928">
    <property type="entry name" value="6-hairpin_glycosidase_sf"/>
</dbReference>
<comment type="caution">
    <text evidence="3">The sequence shown here is derived from an EMBL/GenBank/DDBJ whole genome shotgun (WGS) entry which is preliminary data.</text>
</comment>
<dbReference type="CDD" id="cd02955">
    <property type="entry name" value="SSP411"/>
    <property type="match status" value="1"/>
</dbReference>
<gene>
    <name evidence="3" type="ORF">IDF66_15895</name>
</gene>
<dbReference type="InterPro" id="IPR036249">
    <property type="entry name" value="Thioredoxin-like_sf"/>
</dbReference>
<evidence type="ECO:0000259" key="2">
    <source>
        <dbReference type="Pfam" id="PF03190"/>
    </source>
</evidence>
<accession>A0ABR7WE64</accession>
<dbReference type="EMBL" id="JACWMS010000003">
    <property type="protein sequence ID" value="MBD1321070.1"/>
    <property type="molecule type" value="Genomic_DNA"/>
</dbReference>
<protein>
    <submittedName>
        <fullName evidence="3">Thioredoxin domain-containing protein</fullName>
    </submittedName>
</protein>
<keyword evidence="4" id="KW-1185">Reference proteome</keyword>
<dbReference type="Proteomes" id="UP000602395">
    <property type="component" value="Unassembled WGS sequence"/>
</dbReference>
<reference evidence="3 4" key="1">
    <citation type="submission" date="2020-09" db="EMBL/GenBank/DDBJ databases">
        <title>Novel species in genus Gordonia.</title>
        <authorList>
            <person name="Zhang G."/>
        </authorList>
    </citation>
    <scope>NUCLEOTIDE SEQUENCE [LARGE SCALE GENOMIC DNA]</scope>
    <source>
        <strain evidence="3 4">ON-33</strain>
    </source>
</reference>
<evidence type="ECO:0000313" key="3">
    <source>
        <dbReference type="EMBL" id="MBD1321070.1"/>
    </source>
</evidence>
<evidence type="ECO:0000313" key="4">
    <source>
        <dbReference type="Proteomes" id="UP000602395"/>
    </source>
</evidence>
<feature type="compositionally biased region" description="Basic and acidic residues" evidence="1">
    <location>
        <begin position="9"/>
        <end position="19"/>
    </location>
</feature>
<sequence length="686" mass="73161">MNGSPPKPEPTEAGRDGDLQRNVLDQSTSPYLRQHALNPVHWQEWGTDALAEAVRRDVPILLSVGYAACHWCHVMAHESFEDDSTAAVMNRDFVCIKVDREERPDIDAIYMNATVAMTGQGGWPMTCFLTPSGDPFYCGTYFPSSPRGGMPSFVQIMGAVTEAWTQRRDEIDAMGHRVREHLEANTEALPVADVGVDDRLLVHAVTTILDDEDTEAGGFGGAPKFPPSALLEGLIRASERTADRPPLDAVIRTASAMARGGIYDQLAGGFARYSVDNDWVVPHFEKMLYDNAQLLRAYAHLARRTGDPLAMRITEETIEFLDRDLRVSDGFASSLDADADGVEGSTYVWSPAELTDALGESDGRWAADVLGVTENGTFEHGRSTLQLHRDPDDPVRFAQIRGRLLVSRGGRVQPARDEKVVTGWNAMAITALVEAGAGLGRPDWIDLGAWCARALLDGHVVDGRVRRSSLGGVVGQPAAALDDHAALVTALLTLHQATGDTSWRDEGLAVLDAAIALFADPEQPGTWFDSVGDGLITRPRDPVDGATPAGASLMAEALLAASALARFGPATRYAELLDQTLARAVVLLAKVPRSAGHWLAVAQTRVSGPLQIAVAQGPDSMGELAAHARLVAPGGTIVVAGERDSVPLLDGRGTVNGADAAYVCRGTVCGLPVTDGQALEEALAAG</sequence>
<dbReference type="InterPro" id="IPR024705">
    <property type="entry name" value="Ssp411"/>
</dbReference>
<dbReference type="PIRSF" id="PIRSF006402">
    <property type="entry name" value="UCP006402_thioredoxin"/>
    <property type="match status" value="1"/>
</dbReference>
<dbReference type="SUPFAM" id="SSF52833">
    <property type="entry name" value="Thioredoxin-like"/>
    <property type="match status" value="1"/>
</dbReference>
<dbReference type="InterPro" id="IPR004879">
    <property type="entry name" value="Ssp411-like_TRX"/>
</dbReference>
<organism evidence="3 4">
    <name type="scientific">Gordonia hankookensis</name>
    <dbReference type="NCBI Taxonomy" id="589403"/>
    <lineage>
        <taxon>Bacteria</taxon>
        <taxon>Bacillati</taxon>
        <taxon>Actinomycetota</taxon>
        <taxon>Actinomycetes</taxon>
        <taxon>Mycobacteriales</taxon>
        <taxon>Gordoniaceae</taxon>
        <taxon>Gordonia</taxon>
    </lineage>
</organism>
<proteinExistence type="predicted"/>
<dbReference type="Pfam" id="PF03190">
    <property type="entry name" value="Thioredox_DsbH"/>
    <property type="match status" value="1"/>
</dbReference>
<feature type="domain" description="Spermatogenesis-associated protein 20-like TRX" evidence="2">
    <location>
        <begin position="22"/>
        <end position="182"/>
    </location>
</feature>
<dbReference type="RefSeq" id="WP_190267695.1">
    <property type="nucleotide sequence ID" value="NZ_BAABAD010000005.1"/>
</dbReference>